<dbReference type="CDD" id="cd00154">
    <property type="entry name" value="Rab"/>
    <property type="match status" value="1"/>
</dbReference>
<dbReference type="Pfam" id="PF00071">
    <property type="entry name" value="Ras"/>
    <property type="match status" value="1"/>
</dbReference>
<reference evidence="4 5" key="1">
    <citation type="journal article" date="2009" name="Proc. Natl. Acad. Sci. U.S.A.">
        <title>Eukaryote-to-eukaryote gene transfer events revealed by the genome sequence of the wine yeast Saccharomyces cerevisiae EC1118.</title>
        <authorList>
            <person name="Novo M."/>
            <person name="Bigey F."/>
            <person name="Beyne E."/>
            <person name="Galeote V."/>
            <person name="Gavory F."/>
            <person name="Mallet S."/>
            <person name="Cambot B."/>
            <person name="Legras J.L."/>
            <person name="Wincker P."/>
            <person name="Casaregola S."/>
            <person name="Dequin S."/>
        </authorList>
    </citation>
    <scope>NUCLEOTIDE SEQUENCE [LARGE SCALE GENOMIC DNA]</scope>
    <source>
        <strain evidence="5">Lalvin EC1118 / Prise de mousse</strain>
    </source>
</reference>
<dbReference type="Gene3D" id="3.40.50.300">
    <property type="entry name" value="P-loop containing nucleotide triphosphate hydrolases"/>
    <property type="match status" value="1"/>
</dbReference>
<dbReference type="PANTHER" id="PTHR47977">
    <property type="entry name" value="RAS-RELATED PROTEIN RAB"/>
    <property type="match status" value="1"/>
</dbReference>
<dbReference type="SMART" id="SM00174">
    <property type="entry name" value="RHO"/>
    <property type="match status" value="1"/>
</dbReference>
<sequence>MIVKLLQEIQVAQNTEEYDMEATIKVVLLGDSSVGKTSIVTRLKSGKFLAKHAATIGAAFITKTIEVPSNDSSTEKRIHMEIWDTAGQERYKSLVPMYYRDANIALIVFELGDVSSLQCAKTWFQDLQDRAQGTQVIIVGNKYDLVCEEHSGEVTIPAELQGLPYVAVSAKTGYNFDTLNKIIISLVPESQFKTLSKNNEQGNILEINKKKAAVAVYVNT</sequence>
<dbReference type="InterPro" id="IPR050227">
    <property type="entry name" value="Rab"/>
</dbReference>
<protein>
    <submittedName>
        <fullName evidence="4">Ypt10p</fullName>
    </submittedName>
</protein>
<comment type="subcellular location">
    <subcellularLocation>
        <location evidence="3">Endomembrane system</location>
        <topology evidence="3">Lipid-anchor</topology>
        <orientation evidence="3">Cytoplasmic side</orientation>
    </subcellularLocation>
</comment>
<dbReference type="AlphaFoldDB" id="D3UF12"/>
<dbReference type="OrthoDB" id="63533at2759"/>
<evidence type="ECO:0000256" key="1">
    <source>
        <dbReference type="ARBA" id="ARBA00022741"/>
    </source>
</evidence>
<evidence type="ECO:0000313" key="4">
    <source>
        <dbReference type="EMBL" id="CBK39342.1"/>
    </source>
</evidence>
<gene>
    <name evidence="4" type="ORF">EC1118_1B15_4467g</name>
</gene>
<dbReference type="InterPro" id="IPR027417">
    <property type="entry name" value="P-loop_NTPase"/>
</dbReference>
<keyword evidence="2" id="KW-0342">GTP-binding</keyword>
<dbReference type="GO" id="GO:0003924">
    <property type="term" value="F:GTPase activity"/>
    <property type="evidence" value="ECO:0007669"/>
    <property type="project" value="InterPro"/>
</dbReference>
<dbReference type="GO" id="GO:0005525">
    <property type="term" value="F:GTP binding"/>
    <property type="evidence" value="ECO:0007669"/>
    <property type="project" value="UniProtKB-KW"/>
</dbReference>
<dbReference type="HOGENOM" id="CLU_041217_10_2_1"/>
<dbReference type="InterPro" id="IPR005225">
    <property type="entry name" value="Small_GTP-bd"/>
</dbReference>
<accession>D3UF12</accession>
<name>D3UF12_YEAS8</name>
<dbReference type="Proteomes" id="UP000000286">
    <property type="component" value="Chromosome II"/>
</dbReference>
<dbReference type="FunFam" id="3.40.50.300:FF:002139">
    <property type="entry name" value="GTP-binding protein YPT10"/>
    <property type="match status" value="1"/>
</dbReference>
<dbReference type="InterPro" id="IPR001806">
    <property type="entry name" value="Small_GTPase"/>
</dbReference>
<dbReference type="SMART" id="SM00176">
    <property type="entry name" value="RAN"/>
    <property type="match status" value="1"/>
</dbReference>
<dbReference type="PROSITE" id="PS51420">
    <property type="entry name" value="RHO"/>
    <property type="match status" value="1"/>
</dbReference>
<dbReference type="PROSITE" id="PS51421">
    <property type="entry name" value="RAS"/>
    <property type="match status" value="1"/>
</dbReference>
<dbReference type="SMART" id="SM00175">
    <property type="entry name" value="RAB"/>
    <property type="match status" value="1"/>
</dbReference>
<dbReference type="SUPFAM" id="SSF52540">
    <property type="entry name" value="P-loop containing nucleoside triphosphate hydrolases"/>
    <property type="match status" value="1"/>
</dbReference>
<dbReference type="NCBIfam" id="TIGR00231">
    <property type="entry name" value="small_GTP"/>
    <property type="match status" value="1"/>
</dbReference>
<dbReference type="PROSITE" id="PS51419">
    <property type="entry name" value="RAB"/>
    <property type="match status" value="1"/>
</dbReference>
<keyword evidence="1" id="KW-0547">Nucleotide-binding</keyword>
<organism evidence="4 5">
    <name type="scientific">Saccharomyces cerevisiae (strain Lalvin EC1118 / Prise de mousse)</name>
    <name type="common">Baker's yeast</name>
    <dbReference type="NCBI Taxonomy" id="643680"/>
    <lineage>
        <taxon>Eukaryota</taxon>
        <taxon>Fungi</taxon>
        <taxon>Dikarya</taxon>
        <taxon>Ascomycota</taxon>
        <taxon>Saccharomycotina</taxon>
        <taxon>Saccharomycetes</taxon>
        <taxon>Saccharomycetales</taxon>
        <taxon>Saccharomycetaceae</taxon>
        <taxon>Saccharomyces</taxon>
    </lineage>
</organism>
<proteinExistence type="predicted"/>
<dbReference type="PRINTS" id="PR00449">
    <property type="entry name" value="RASTRNSFRMNG"/>
</dbReference>
<dbReference type="EMBL" id="FN393060">
    <property type="protein sequence ID" value="CBK39342.1"/>
    <property type="molecule type" value="Genomic_DNA"/>
</dbReference>
<evidence type="ECO:0000256" key="3">
    <source>
        <dbReference type="ARBA" id="ARBA00046278"/>
    </source>
</evidence>
<evidence type="ECO:0000313" key="5">
    <source>
        <dbReference type="Proteomes" id="UP000000286"/>
    </source>
</evidence>
<evidence type="ECO:0000256" key="2">
    <source>
        <dbReference type="ARBA" id="ARBA00023134"/>
    </source>
</evidence>
<dbReference type="GO" id="GO:0012505">
    <property type="term" value="C:endomembrane system"/>
    <property type="evidence" value="ECO:0007669"/>
    <property type="project" value="UniProtKB-SubCell"/>
</dbReference>
<dbReference type="SMART" id="SM00173">
    <property type="entry name" value="RAS"/>
    <property type="match status" value="1"/>
</dbReference>